<dbReference type="InterPro" id="IPR019318">
    <property type="entry name" value="Gua_nucleotide_exch_fac_Ric8"/>
</dbReference>
<reference evidence="5" key="2">
    <citation type="submission" date="2023-06" db="EMBL/GenBank/DDBJ databases">
        <authorList>
            <consortium name="Lawrence Berkeley National Laboratory"/>
            <person name="Haridas S."/>
            <person name="Hensen N."/>
            <person name="Bonometti L."/>
            <person name="Westerberg I."/>
            <person name="Brannstrom I.O."/>
            <person name="Guillou S."/>
            <person name="Cros-Aarteil S."/>
            <person name="Calhoun S."/>
            <person name="Kuo A."/>
            <person name="Mondo S."/>
            <person name="Pangilinan J."/>
            <person name="Riley R."/>
            <person name="Labutti K."/>
            <person name="Andreopoulos B."/>
            <person name="Lipzen A."/>
            <person name="Chen C."/>
            <person name="Yanf M."/>
            <person name="Daum C."/>
            <person name="Ng V."/>
            <person name="Clum A."/>
            <person name="Steindorff A."/>
            <person name="Ohm R."/>
            <person name="Martin F."/>
            <person name="Silar P."/>
            <person name="Natvig D."/>
            <person name="Lalanne C."/>
            <person name="Gautier V."/>
            <person name="Ament-Velasquez S.L."/>
            <person name="Kruys A."/>
            <person name="Hutchinson M.I."/>
            <person name="Powell A.J."/>
            <person name="Barry K."/>
            <person name="Miller A.N."/>
            <person name="Grigoriev I.V."/>
            <person name="Debuchy R."/>
            <person name="Gladieux P."/>
            <person name="Thoren M.H."/>
            <person name="Johannesson H."/>
        </authorList>
    </citation>
    <scope>NUCLEOTIDE SEQUENCE</scope>
    <source>
        <strain evidence="5">CBS 958.72</strain>
    </source>
</reference>
<name>A0AAE0NK35_9PEZI</name>
<dbReference type="GO" id="GO:0001965">
    <property type="term" value="F:G-protein alpha-subunit binding"/>
    <property type="evidence" value="ECO:0007669"/>
    <property type="project" value="TreeGrafter"/>
</dbReference>
<accession>A0AAE0NK35</accession>
<keyword evidence="3" id="KW-0143">Chaperone</keyword>
<feature type="region of interest" description="Disordered" evidence="4">
    <location>
        <begin position="462"/>
        <end position="492"/>
    </location>
</feature>
<evidence type="ECO:0000313" key="5">
    <source>
        <dbReference type="EMBL" id="KAK3382976.1"/>
    </source>
</evidence>
<evidence type="ECO:0000256" key="4">
    <source>
        <dbReference type="SAM" id="MobiDB-lite"/>
    </source>
</evidence>
<protein>
    <submittedName>
        <fullName evidence="5">Guanine nucleotide exchange factor</fullName>
    </submittedName>
</protein>
<organism evidence="5 6">
    <name type="scientific">Lasiosphaeria ovina</name>
    <dbReference type="NCBI Taxonomy" id="92902"/>
    <lineage>
        <taxon>Eukaryota</taxon>
        <taxon>Fungi</taxon>
        <taxon>Dikarya</taxon>
        <taxon>Ascomycota</taxon>
        <taxon>Pezizomycotina</taxon>
        <taxon>Sordariomycetes</taxon>
        <taxon>Sordariomycetidae</taxon>
        <taxon>Sordariales</taxon>
        <taxon>Lasiosphaeriaceae</taxon>
        <taxon>Lasiosphaeria</taxon>
    </lineage>
</organism>
<dbReference type="InterPro" id="IPR016024">
    <property type="entry name" value="ARM-type_fold"/>
</dbReference>
<evidence type="ECO:0000256" key="3">
    <source>
        <dbReference type="ARBA" id="ARBA00023186"/>
    </source>
</evidence>
<dbReference type="PANTHER" id="PTHR12425">
    <property type="entry name" value="SYNEMBRYN"/>
    <property type="match status" value="1"/>
</dbReference>
<keyword evidence="6" id="KW-1185">Reference proteome</keyword>
<comment type="caution">
    <text evidence="5">The sequence shown here is derived from an EMBL/GenBank/DDBJ whole genome shotgun (WGS) entry which is preliminary data.</text>
</comment>
<gene>
    <name evidence="5" type="ORF">B0T24DRAFT_29090</name>
</gene>
<comment type="similarity">
    <text evidence="1">Belongs to the synembryn family.</text>
</comment>
<dbReference type="EMBL" id="JAULSN010000001">
    <property type="protein sequence ID" value="KAK3382976.1"/>
    <property type="molecule type" value="Genomic_DNA"/>
</dbReference>
<dbReference type="GO" id="GO:0007186">
    <property type="term" value="P:G protein-coupled receptor signaling pathway"/>
    <property type="evidence" value="ECO:0007669"/>
    <property type="project" value="TreeGrafter"/>
</dbReference>
<reference evidence="5" key="1">
    <citation type="journal article" date="2023" name="Mol. Phylogenet. Evol.">
        <title>Genome-scale phylogeny and comparative genomics of the fungal order Sordariales.</title>
        <authorList>
            <person name="Hensen N."/>
            <person name="Bonometti L."/>
            <person name="Westerberg I."/>
            <person name="Brannstrom I.O."/>
            <person name="Guillou S."/>
            <person name="Cros-Aarteil S."/>
            <person name="Calhoun S."/>
            <person name="Haridas S."/>
            <person name="Kuo A."/>
            <person name="Mondo S."/>
            <person name="Pangilinan J."/>
            <person name="Riley R."/>
            <person name="LaButti K."/>
            <person name="Andreopoulos B."/>
            <person name="Lipzen A."/>
            <person name="Chen C."/>
            <person name="Yan M."/>
            <person name="Daum C."/>
            <person name="Ng V."/>
            <person name="Clum A."/>
            <person name="Steindorff A."/>
            <person name="Ohm R.A."/>
            <person name="Martin F."/>
            <person name="Silar P."/>
            <person name="Natvig D.O."/>
            <person name="Lalanne C."/>
            <person name="Gautier V."/>
            <person name="Ament-Velasquez S.L."/>
            <person name="Kruys A."/>
            <person name="Hutchinson M.I."/>
            <person name="Powell A.J."/>
            <person name="Barry K."/>
            <person name="Miller A.N."/>
            <person name="Grigoriev I.V."/>
            <person name="Debuchy R."/>
            <person name="Gladieux P."/>
            <person name="Hiltunen Thoren M."/>
            <person name="Johannesson H."/>
        </authorList>
    </citation>
    <scope>NUCLEOTIDE SEQUENCE</scope>
    <source>
        <strain evidence="5">CBS 958.72</strain>
    </source>
</reference>
<feature type="region of interest" description="Disordered" evidence="4">
    <location>
        <begin position="391"/>
        <end position="411"/>
    </location>
</feature>
<sequence length="492" mass="54499">MAQRRRPPGNLTGPGKLDAVTDLMDKLTEDLKSTQLSPPERDSALEELKLYGRDPRDARPIFTKEGIETLTRHAFDSTSDTTSRNALKVLCNALFLRSETRQMFVDLGYEAKACSKLQSGSWDDEFLVSRLILLTTYETNINLLKLIDQHQLADTMVQNLERHAKRLDGKAARKTAYFDPMEGMALEETLKLLFNVTNFCSERVSKFAPAVSHIVTLLCKYDIPATRTPLVPPFSLFINALVNLDLSSGPAQTALFPASEPEVSANRLIDLLGLALKAYPESELEQTTSPLVCVILSVYEHAPDAVRRAIQGRLLPTEDDRKNVLGKGDTLPARLLRNSTNALAPQLRTAISQLLFDMSDKDATKFVKNVGYGFASGFLFQNQIPIPEAASEGYDVGSGNSEGASSSSRKAVNPITGQFLDAEQSISELPEMTDEEKEREAEKLFVLFERLKKTGVMSVQNPVEKAVQEGRFEELPDDYEEDGDGDATTKKN</sequence>
<feature type="compositionally biased region" description="Acidic residues" evidence="4">
    <location>
        <begin position="475"/>
        <end position="485"/>
    </location>
</feature>
<dbReference type="GO" id="GO:0005085">
    <property type="term" value="F:guanyl-nucleotide exchange factor activity"/>
    <property type="evidence" value="ECO:0007669"/>
    <property type="project" value="UniProtKB-KW"/>
</dbReference>
<proteinExistence type="inferred from homology"/>
<dbReference type="GO" id="GO:0005737">
    <property type="term" value="C:cytoplasm"/>
    <property type="evidence" value="ECO:0007669"/>
    <property type="project" value="TreeGrafter"/>
</dbReference>
<dbReference type="AlphaFoldDB" id="A0AAE0NK35"/>
<evidence type="ECO:0000313" key="6">
    <source>
        <dbReference type="Proteomes" id="UP001287356"/>
    </source>
</evidence>
<keyword evidence="2" id="KW-0344">Guanine-nucleotide releasing factor</keyword>
<feature type="compositionally biased region" description="Low complexity" evidence="4">
    <location>
        <begin position="397"/>
        <end position="408"/>
    </location>
</feature>
<evidence type="ECO:0000256" key="1">
    <source>
        <dbReference type="ARBA" id="ARBA00009049"/>
    </source>
</evidence>
<dbReference type="Pfam" id="PF10165">
    <property type="entry name" value="Ric8"/>
    <property type="match status" value="1"/>
</dbReference>
<dbReference type="Proteomes" id="UP001287356">
    <property type="component" value="Unassembled WGS sequence"/>
</dbReference>
<dbReference type="SUPFAM" id="SSF48371">
    <property type="entry name" value="ARM repeat"/>
    <property type="match status" value="1"/>
</dbReference>
<evidence type="ECO:0000256" key="2">
    <source>
        <dbReference type="ARBA" id="ARBA00022658"/>
    </source>
</evidence>
<dbReference type="PANTHER" id="PTHR12425:SF5">
    <property type="entry name" value="SYNEMBRYN"/>
    <property type="match status" value="1"/>
</dbReference>